<dbReference type="PANTHER" id="PTHR23416:SF23">
    <property type="entry name" value="ACETYLTRANSFERASE C18B11.09C-RELATED"/>
    <property type="match status" value="1"/>
</dbReference>
<dbReference type="SUPFAM" id="SSF51161">
    <property type="entry name" value="Trimeric LpxA-like enzymes"/>
    <property type="match status" value="1"/>
</dbReference>
<comment type="similarity">
    <text evidence="1">Belongs to the transferase hexapeptide repeat family.</text>
</comment>
<reference evidence="6" key="1">
    <citation type="submission" date="2016-10" db="EMBL/GenBank/DDBJ databases">
        <authorList>
            <person name="Varghese N."/>
            <person name="Submissions S."/>
        </authorList>
    </citation>
    <scope>NUCLEOTIDE SEQUENCE [LARGE SCALE GENOMIC DNA]</scope>
    <source>
        <strain evidence="6">DSM 24499</strain>
    </source>
</reference>
<evidence type="ECO:0000313" key="6">
    <source>
        <dbReference type="Proteomes" id="UP000199438"/>
    </source>
</evidence>
<keyword evidence="2 5" id="KW-0808">Transferase</keyword>
<dbReference type="OrthoDB" id="9812571at2"/>
<name>A0A1I1J6B0_9FLAO</name>
<proteinExistence type="inferred from homology"/>
<keyword evidence="6" id="KW-1185">Reference proteome</keyword>
<dbReference type="CDD" id="cd03357">
    <property type="entry name" value="LbH_MAT_GAT"/>
    <property type="match status" value="1"/>
</dbReference>
<sequence length="198" mass="21768">MKNNIEHKSAEDRDAIIKTLRDQQSVSMSDPDMPRLAEVASEAFKVLKDFNLEYNLEKGRALFSELIGKDLDETTTVYPPFYTNYGKNISLGKGVFINHDCSMLDLGGIEIEDEVMIGPRVSITSENHPISPKERKTLVPGKVTIKRNAWIGSNVNILPGVTIGEHSVVAAGAVVTKDVPPRILVGGIPAKELKKLED</sequence>
<dbReference type="RefSeq" id="WP_092542669.1">
    <property type="nucleotide sequence ID" value="NZ_FOKV01000004.1"/>
</dbReference>
<dbReference type="GO" id="GO:0008374">
    <property type="term" value="F:O-acyltransferase activity"/>
    <property type="evidence" value="ECO:0007669"/>
    <property type="project" value="TreeGrafter"/>
</dbReference>
<dbReference type="InterPro" id="IPR051159">
    <property type="entry name" value="Hexapeptide_acetyltransf"/>
</dbReference>
<protein>
    <submittedName>
        <fullName evidence="5">Acetyltransferase (Isoleucine patch superfamily)</fullName>
    </submittedName>
</protein>
<accession>A0A1I1J6B0</accession>
<dbReference type="Pfam" id="PF00132">
    <property type="entry name" value="Hexapep"/>
    <property type="match status" value="1"/>
</dbReference>
<dbReference type="Gene3D" id="2.160.10.10">
    <property type="entry name" value="Hexapeptide repeat proteins"/>
    <property type="match status" value="1"/>
</dbReference>
<dbReference type="PANTHER" id="PTHR23416">
    <property type="entry name" value="SIALIC ACID SYNTHASE-RELATED"/>
    <property type="match status" value="1"/>
</dbReference>
<dbReference type="InterPro" id="IPR001451">
    <property type="entry name" value="Hexapep"/>
</dbReference>
<evidence type="ECO:0000256" key="3">
    <source>
        <dbReference type="ARBA" id="ARBA00022737"/>
    </source>
</evidence>
<keyword evidence="3" id="KW-0677">Repeat</keyword>
<evidence type="ECO:0000256" key="4">
    <source>
        <dbReference type="ARBA" id="ARBA00023315"/>
    </source>
</evidence>
<evidence type="ECO:0000256" key="2">
    <source>
        <dbReference type="ARBA" id="ARBA00022679"/>
    </source>
</evidence>
<gene>
    <name evidence="5" type="ORF">SAMN04487907_104174</name>
</gene>
<dbReference type="STRING" id="1334022.SAMN04487907_104174"/>
<dbReference type="Proteomes" id="UP000199438">
    <property type="component" value="Unassembled WGS sequence"/>
</dbReference>
<evidence type="ECO:0000313" key="5">
    <source>
        <dbReference type="EMBL" id="SFC43532.1"/>
    </source>
</evidence>
<dbReference type="InterPro" id="IPR018357">
    <property type="entry name" value="Hexapep_transf_CS"/>
</dbReference>
<evidence type="ECO:0000256" key="1">
    <source>
        <dbReference type="ARBA" id="ARBA00007274"/>
    </source>
</evidence>
<dbReference type="PROSITE" id="PS00101">
    <property type="entry name" value="HEXAPEP_TRANSFERASES"/>
    <property type="match status" value="1"/>
</dbReference>
<organism evidence="5 6">
    <name type="scientific">Zunongwangia mangrovi</name>
    <dbReference type="NCBI Taxonomy" id="1334022"/>
    <lineage>
        <taxon>Bacteria</taxon>
        <taxon>Pseudomonadati</taxon>
        <taxon>Bacteroidota</taxon>
        <taxon>Flavobacteriia</taxon>
        <taxon>Flavobacteriales</taxon>
        <taxon>Flavobacteriaceae</taxon>
        <taxon>Zunongwangia</taxon>
    </lineage>
</organism>
<dbReference type="EMBL" id="FOKV01000004">
    <property type="protein sequence ID" value="SFC43532.1"/>
    <property type="molecule type" value="Genomic_DNA"/>
</dbReference>
<dbReference type="InterPro" id="IPR011004">
    <property type="entry name" value="Trimer_LpxA-like_sf"/>
</dbReference>
<dbReference type="AlphaFoldDB" id="A0A1I1J6B0"/>
<keyword evidence="4" id="KW-0012">Acyltransferase</keyword>